<evidence type="ECO:0000313" key="3">
    <source>
        <dbReference type="Proteomes" id="UP000623301"/>
    </source>
</evidence>
<name>A0ABS0WUQ5_9FLAO</name>
<organism evidence="2 3">
    <name type="scientific">Aureibaculum flavum</name>
    <dbReference type="NCBI Taxonomy" id="2795986"/>
    <lineage>
        <taxon>Bacteria</taxon>
        <taxon>Pseudomonadati</taxon>
        <taxon>Bacteroidota</taxon>
        <taxon>Flavobacteriia</taxon>
        <taxon>Flavobacteriales</taxon>
        <taxon>Flavobacteriaceae</taxon>
        <taxon>Aureibaculum</taxon>
    </lineage>
</organism>
<dbReference type="NCBIfam" id="TIGR03519">
    <property type="entry name" value="T9SS_PorP_fam"/>
    <property type="match status" value="1"/>
</dbReference>
<feature type="signal peptide" evidence="1">
    <location>
        <begin position="1"/>
        <end position="23"/>
    </location>
</feature>
<dbReference type="EMBL" id="JAEHFJ010000008">
    <property type="protein sequence ID" value="MBJ2175700.1"/>
    <property type="molecule type" value="Genomic_DNA"/>
</dbReference>
<comment type="caution">
    <text evidence="2">The sequence shown here is derived from an EMBL/GenBank/DDBJ whole genome shotgun (WGS) entry which is preliminary data.</text>
</comment>
<keyword evidence="1" id="KW-0732">Signal</keyword>
<dbReference type="Pfam" id="PF11751">
    <property type="entry name" value="PorP_SprF"/>
    <property type="match status" value="1"/>
</dbReference>
<feature type="chain" id="PRO_5046351044" evidence="1">
    <location>
        <begin position="24"/>
        <end position="332"/>
    </location>
</feature>
<accession>A0ABS0WUQ5</accession>
<sequence>MKRFSIEIFFASVFLLMNFNINAQGTLPIYSDYLSDNIYLVHPSAAGIGNNGKLRLTHRQQWIGVEDAPSLQTLSFNNRFGEKMALGAIVFNDKNGYHSQLGVQGTYAYHLNFGRDEALNQLSLALSASYVQNSNDQREFTKPDPVISQIIESNSYFNTDFSMAYHFMDGFAYFTIKNLLLNVQNAQIGDYRKVNSRRYLFNSGYFFGWGTHFQLEPSIMFQYVSGTEEKIVDLNAKVYKTFGHNKRGFFALSYRASLDNNGIQELSQVTPILGLEIDKFIVSYTYTHQIGAITFQEGGYHQFTFGVSLFNKRQKDRGYIPNYNPFMYKSDN</sequence>
<evidence type="ECO:0000256" key="1">
    <source>
        <dbReference type="SAM" id="SignalP"/>
    </source>
</evidence>
<dbReference type="InterPro" id="IPR019861">
    <property type="entry name" value="PorP/SprF_Bacteroidetes"/>
</dbReference>
<dbReference type="RefSeq" id="WP_198842356.1">
    <property type="nucleotide sequence ID" value="NZ_JAEHFJ010000008.1"/>
</dbReference>
<dbReference type="Proteomes" id="UP000623301">
    <property type="component" value="Unassembled WGS sequence"/>
</dbReference>
<evidence type="ECO:0000313" key="2">
    <source>
        <dbReference type="EMBL" id="MBJ2175700.1"/>
    </source>
</evidence>
<proteinExistence type="predicted"/>
<protein>
    <submittedName>
        <fullName evidence="2">Type IX secretion system membrane protein PorP/SprF</fullName>
    </submittedName>
</protein>
<reference evidence="2 3" key="1">
    <citation type="submission" date="2020-12" db="EMBL/GenBank/DDBJ databases">
        <title>Aureibaculum luteum sp. nov. and Aureibaculum flavum sp. nov., novel members of the family Flavobacteriaceae isolated from Antarctic intertidal sediments.</title>
        <authorList>
            <person name="He X."/>
            <person name="Zhang X."/>
        </authorList>
    </citation>
    <scope>NUCLEOTIDE SEQUENCE [LARGE SCALE GENOMIC DNA]</scope>
    <source>
        <strain evidence="2 3">A20</strain>
    </source>
</reference>
<keyword evidence="3" id="KW-1185">Reference proteome</keyword>
<gene>
    <name evidence="2" type="ORF">JBL43_15715</name>
</gene>